<feature type="chain" id="PRO_5047071410" evidence="2">
    <location>
        <begin position="23"/>
        <end position="108"/>
    </location>
</feature>
<dbReference type="RefSeq" id="WP_408177373.1">
    <property type="nucleotide sequence ID" value="NZ_JAQQEZ010000007.1"/>
</dbReference>
<protein>
    <submittedName>
        <fullName evidence="3">DUF4148 domain-containing protein</fullName>
    </submittedName>
</protein>
<reference evidence="3 4" key="1">
    <citation type="journal article" date="2024" name="Chem. Sci.">
        <title>Discovery of megapolipeptins by genome mining of a Burkholderiales bacteria collection.</title>
        <authorList>
            <person name="Paulo B.S."/>
            <person name="Recchia M.J.J."/>
            <person name="Lee S."/>
            <person name="Fergusson C.H."/>
            <person name="Romanowski S.B."/>
            <person name="Hernandez A."/>
            <person name="Krull N."/>
            <person name="Liu D.Y."/>
            <person name="Cavanagh H."/>
            <person name="Bos A."/>
            <person name="Gray C.A."/>
            <person name="Murphy B.T."/>
            <person name="Linington R.G."/>
            <person name="Eustaquio A.S."/>
        </authorList>
    </citation>
    <scope>NUCLEOTIDE SEQUENCE [LARGE SCALE GENOMIC DNA]</scope>
    <source>
        <strain evidence="3 4">RL17-350-BIC-A</strain>
    </source>
</reference>
<evidence type="ECO:0000313" key="4">
    <source>
        <dbReference type="Proteomes" id="UP001629230"/>
    </source>
</evidence>
<dbReference type="InterPro" id="IPR025421">
    <property type="entry name" value="DUF4148"/>
</dbReference>
<organism evidence="3 4">
    <name type="scientific">Paraburkholderia dipogonis</name>
    <dbReference type="NCBI Taxonomy" id="1211383"/>
    <lineage>
        <taxon>Bacteria</taxon>
        <taxon>Pseudomonadati</taxon>
        <taxon>Pseudomonadota</taxon>
        <taxon>Betaproteobacteria</taxon>
        <taxon>Burkholderiales</taxon>
        <taxon>Burkholderiaceae</taxon>
        <taxon>Paraburkholderia</taxon>
    </lineage>
</organism>
<name>A0ABW9APB8_9BURK</name>
<evidence type="ECO:0000313" key="3">
    <source>
        <dbReference type="EMBL" id="MFM0001940.1"/>
    </source>
</evidence>
<evidence type="ECO:0000256" key="2">
    <source>
        <dbReference type="SAM" id="SignalP"/>
    </source>
</evidence>
<dbReference type="EMBL" id="JAQQEZ010000007">
    <property type="protein sequence ID" value="MFM0001940.1"/>
    <property type="molecule type" value="Genomic_DNA"/>
</dbReference>
<feature type="region of interest" description="Disordered" evidence="1">
    <location>
        <begin position="79"/>
        <end position="108"/>
    </location>
</feature>
<evidence type="ECO:0000256" key="1">
    <source>
        <dbReference type="SAM" id="MobiDB-lite"/>
    </source>
</evidence>
<dbReference type="Pfam" id="PF13663">
    <property type="entry name" value="DUF4148"/>
    <property type="match status" value="1"/>
</dbReference>
<keyword evidence="4" id="KW-1185">Reference proteome</keyword>
<comment type="caution">
    <text evidence="3">The sequence shown here is derived from an EMBL/GenBank/DDBJ whole genome shotgun (WGS) entry which is preliminary data.</text>
</comment>
<sequence length="108" mass="10984">MKRVLIPAVVLASVIASSTVFAAPADYGKTRAQVRAELIQAREAGLLDAPDTTYPTAQLRAAAALQAANTAATNASASAVGGSVAGHSQSGRRTVTAPEARDSIYFGQ</sequence>
<gene>
    <name evidence="3" type="ORF">PQR57_13000</name>
</gene>
<keyword evidence="2" id="KW-0732">Signal</keyword>
<accession>A0ABW9APB8</accession>
<proteinExistence type="predicted"/>
<dbReference type="Proteomes" id="UP001629230">
    <property type="component" value="Unassembled WGS sequence"/>
</dbReference>
<feature type="signal peptide" evidence="2">
    <location>
        <begin position="1"/>
        <end position="22"/>
    </location>
</feature>